<protein>
    <submittedName>
        <fullName evidence="2">Uncharacterized protein</fullName>
    </submittedName>
</protein>
<reference evidence="2" key="1">
    <citation type="submission" date="2021-06" db="EMBL/GenBank/DDBJ databases">
        <authorList>
            <person name="Hodson N. C."/>
            <person name="Mongue J. A."/>
            <person name="Jaron S. K."/>
        </authorList>
    </citation>
    <scope>NUCLEOTIDE SEQUENCE</scope>
</reference>
<evidence type="ECO:0000256" key="1">
    <source>
        <dbReference type="SAM" id="MobiDB-lite"/>
    </source>
</evidence>
<gene>
    <name evidence="2" type="ORF">AFUS01_LOCUS22382</name>
</gene>
<dbReference type="Proteomes" id="UP000708208">
    <property type="component" value="Unassembled WGS sequence"/>
</dbReference>
<accession>A0A8J2P7E9</accession>
<feature type="compositionally biased region" description="Acidic residues" evidence="1">
    <location>
        <begin position="58"/>
        <end position="67"/>
    </location>
</feature>
<feature type="region of interest" description="Disordered" evidence="1">
    <location>
        <begin position="1"/>
        <end position="22"/>
    </location>
</feature>
<dbReference type="AlphaFoldDB" id="A0A8J2P7E9"/>
<name>A0A8J2P7E9_9HEXA</name>
<organism evidence="2 3">
    <name type="scientific">Allacma fusca</name>
    <dbReference type="NCBI Taxonomy" id="39272"/>
    <lineage>
        <taxon>Eukaryota</taxon>
        <taxon>Metazoa</taxon>
        <taxon>Ecdysozoa</taxon>
        <taxon>Arthropoda</taxon>
        <taxon>Hexapoda</taxon>
        <taxon>Collembola</taxon>
        <taxon>Symphypleona</taxon>
        <taxon>Sminthuridae</taxon>
        <taxon>Allacma</taxon>
    </lineage>
</organism>
<comment type="caution">
    <text evidence="2">The sequence shown here is derived from an EMBL/GenBank/DDBJ whole genome shotgun (WGS) entry which is preliminary data.</text>
</comment>
<evidence type="ECO:0000313" key="3">
    <source>
        <dbReference type="Proteomes" id="UP000708208"/>
    </source>
</evidence>
<sequence length="67" mass="7446">MEDHHQTFLTEAVSPNVPESTSPIQMRTLLSGILFLRSAPLNSRIPRKSSDSEMITFADEDEDSLVG</sequence>
<proteinExistence type="predicted"/>
<dbReference type="EMBL" id="CAJVCH010260067">
    <property type="protein sequence ID" value="CAG7733969.1"/>
    <property type="molecule type" value="Genomic_DNA"/>
</dbReference>
<keyword evidence="3" id="KW-1185">Reference proteome</keyword>
<feature type="region of interest" description="Disordered" evidence="1">
    <location>
        <begin position="46"/>
        <end position="67"/>
    </location>
</feature>
<evidence type="ECO:0000313" key="2">
    <source>
        <dbReference type="EMBL" id="CAG7733969.1"/>
    </source>
</evidence>